<gene>
    <name evidence="3" type="ordered locus">ABO_2700</name>
</gene>
<evidence type="ECO:0000256" key="2">
    <source>
        <dbReference type="SAM" id="SignalP"/>
    </source>
</evidence>
<feature type="region of interest" description="Disordered" evidence="1">
    <location>
        <begin position="313"/>
        <end position="335"/>
    </location>
</feature>
<dbReference type="HOGENOM" id="CLU_366759_0_0_6"/>
<accession>Q0VL00</accession>
<keyword evidence="2" id="KW-0732">Signal</keyword>
<feature type="region of interest" description="Disordered" evidence="1">
    <location>
        <begin position="363"/>
        <end position="399"/>
    </location>
</feature>
<dbReference type="RefSeq" id="WP_011589971.1">
    <property type="nucleotide sequence ID" value="NC_008260.1"/>
</dbReference>
<protein>
    <recommendedName>
        <fullName evidence="5">DNA-binding protein</fullName>
    </recommendedName>
</protein>
<feature type="signal peptide" evidence="2">
    <location>
        <begin position="1"/>
        <end position="24"/>
    </location>
</feature>
<keyword evidence="4" id="KW-1185">Reference proteome</keyword>
<reference evidence="3 4" key="1">
    <citation type="journal article" date="2006" name="Nat. Biotechnol.">
        <title>Genome sequence of the ubiquitous hydrocarbon-degrading marine bacterium Alcanivorax borkumensis.</title>
        <authorList>
            <person name="Schneiker S."/>
            <person name="Martins dos Santos V.A.P."/>
            <person name="Bartels D."/>
            <person name="Bekel T."/>
            <person name="Brecht M."/>
            <person name="Buhrmester J."/>
            <person name="Chernikova T.N."/>
            <person name="Denaro R."/>
            <person name="Ferrer M."/>
            <person name="Gertler C."/>
            <person name="Goesmann A."/>
            <person name="Golyshina O.V."/>
            <person name="Kaminski F."/>
            <person name="Khachane A.N."/>
            <person name="Lang S."/>
            <person name="Linke B."/>
            <person name="McHardy A.C."/>
            <person name="Meyer F."/>
            <person name="Nechitaylo T."/>
            <person name="Puehler A."/>
            <person name="Regenhardt D."/>
            <person name="Rupp O."/>
            <person name="Sabirova J.S."/>
            <person name="Selbitschka W."/>
            <person name="Yakimov M.M."/>
            <person name="Timmis K.N."/>
            <person name="Vorhoelter F.-J."/>
            <person name="Weidner S."/>
            <person name="Kaiser O."/>
            <person name="Golyshin P.N."/>
        </authorList>
    </citation>
    <scope>NUCLEOTIDE SEQUENCE [LARGE SCALE GENOMIC DNA]</scope>
    <source>
        <strain evidence="4">ATCC 700651 / DSM 11573 / NCIMB 13689 / SK2</strain>
    </source>
</reference>
<organism evidence="3 4">
    <name type="scientific">Alcanivorax borkumensis (strain ATCC 700651 / DSM 11573 / NCIMB 13689 / SK2)</name>
    <dbReference type="NCBI Taxonomy" id="393595"/>
    <lineage>
        <taxon>Bacteria</taxon>
        <taxon>Pseudomonadati</taxon>
        <taxon>Pseudomonadota</taxon>
        <taxon>Gammaproteobacteria</taxon>
        <taxon>Oceanospirillales</taxon>
        <taxon>Alcanivoracaceae</taxon>
        <taxon>Alcanivorax</taxon>
    </lineage>
</organism>
<dbReference type="EMBL" id="AM286690">
    <property type="protein sequence ID" value="CAL18148.1"/>
    <property type="molecule type" value="Genomic_DNA"/>
</dbReference>
<sequence>MEKRALTTPVVTAILATLCISVSAAPYDWNYPAPIKSPGANNNGKVVLFDVSHGGTEGNADWVIDGGFSDFADSLVNAGYTVQEYRGVDKNSDGVIQFVDDYTNPSTANSNANEAVITYSAISHADVLVLAESNRPFTQSELQALEDFVADGKGIFFIADHYNADRNLNTWDSTEVFNGYNRSTLPQFNVGGSYGDLRNPGTANGWLAQEFGIRFRFNAIDWHSGASGIEPASQVEGLTTGVGPVLMAGGATLAITDPTKAKGLVYFSTSDSPSRWSHAVDSGLYFGGTAEGPYVAIAKSGAGKAAFIGDSSPIEDASPKYKRQDNGNTKSTYPGWTDAGNAAQLSMNLIDWLATPQSYTRFDTSAHPAGTATPTPMASEELDDPDNGQPWNTPSGGYNPWDASTFDYAAYGAPDGPGGSTGGGNGNALSVSDALAEPTGTTVTVEGVITQAINGEYALEIQDSAGSATLYVKLESQYRSAFSPQNNPQVVGETLQVSGERDVYMGEPSIEYVTDMQWVASNASSGTCGSNGAVSVNDAYASSQGSPLTVIGEVIGGVNDPHALELGDLVSSTTLYVKLEADQRAEYSPANNPAMVGQTLKVDGVRDLYMSTPSLESVSHLAVMGNCP</sequence>
<dbReference type="AlphaFoldDB" id="Q0VL00"/>
<evidence type="ECO:0000313" key="3">
    <source>
        <dbReference type="EMBL" id="CAL18148.1"/>
    </source>
</evidence>
<dbReference type="InterPro" id="IPR029062">
    <property type="entry name" value="Class_I_gatase-like"/>
</dbReference>
<dbReference type="eggNOG" id="COG4085">
    <property type="taxonomic scope" value="Bacteria"/>
</dbReference>
<evidence type="ECO:0008006" key="5">
    <source>
        <dbReference type="Google" id="ProtNLM"/>
    </source>
</evidence>
<dbReference type="Proteomes" id="UP000008871">
    <property type="component" value="Chromosome"/>
</dbReference>
<evidence type="ECO:0000313" key="4">
    <source>
        <dbReference type="Proteomes" id="UP000008871"/>
    </source>
</evidence>
<feature type="chain" id="PRO_5004178760" description="DNA-binding protein" evidence="2">
    <location>
        <begin position="25"/>
        <end position="628"/>
    </location>
</feature>
<name>Q0VL00_ALCBS</name>
<evidence type="ECO:0000256" key="1">
    <source>
        <dbReference type="SAM" id="MobiDB-lite"/>
    </source>
</evidence>
<dbReference type="KEGG" id="abo:ABO_2700"/>
<proteinExistence type="predicted"/>
<dbReference type="SUPFAM" id="SSF52317">
    <property type="entry name" value="Class I glutamine amidotransferase-like"/>
    <property type="match status" value="1"/>
</dbReference>
<dbReference type="STRING" id="393595.ABO_2700"/>